<accession>A0A326RS76</accession>
<dbReference type="EMBL" id="QKTX01000004">
    <property type="protein sequence ID" value="PZV84456.1"/>
    <property type="molecule type" value="Genomic_DNA"/>
</dbReference>
<name>A0A326RS76_9BACT</name>
<protein>
    <submittedName>
        <fullName evidence="2">Uncharacterized protein</fullName>
    </submittedName>
</protein>
<reference evidence="2 3" key="1">
    <citation type="submission" date="2018-06" db="EMBL/GenBank/DDBJ databases">
        <title>Genomic Encyclopedia of Archaeal and Bacterial Type Strains, Phase II (KMG-II): from individual species to whole genera.</title>
        <authorList>
            <person name="Goeker M."/>
        </authorList>
    </citation>
    <scope>NUCLEOTIDE SEQUENCE [LARGE SCALE GENOMIC DNA]</scope>
    <source>
        <strain evidence="2 3">T4</strain>
    </source>
</reference>
<comment type="caution">
    <text evidence="2">The sequence shown here is derived from an EMBL/GenBank/DDBJ whole genome shotgun (WGS) entry which is preliminary data.</text>
</comment>
<evidence type="ECO:0000256" key="1">
    <source>
        <dbReference type="SAM" id="SignalP"/>
    </source>
</evidence>
<evidence type="ECO:0000313" key="3">
    <source>
        <dbReference type="Proteomes" id="UP000248917"/>
    </source>
</evidence>
<keyword evidence="1" id="KW-0732">Signal</keyword>
<dbReference type="Proteomes" id="UP000248917">
    <property type="component" value="Unassembled WGS sequence"/>
</dbReference>
<feature type="chain" id="PRO_5016320769" evidence="1">
    <location>
        <begin position="21"/>
        <end position="379"/>
    </location>
</feature>
<organism evidence="2 3">
    <name type="scientific">Algoriphagus aquaeductus</name>
    <dbReference type="NCBI Taxonomy" id="475299"/>
    <lineage>
        <taxon>Bacteria</taxon>
        <taxon>Pseudomonadati</taxon>
        <taxon>Bacteroidota</taxon>
        <taxon>Cytophagia</taxon>
        <taxon>Cytophagales</taxon>
        <taxon>Cyclobacteriaceae</taxon>
        <taxon>Algoriphagus</taxon>
    </lineage>
</organism>
<feature type="signal peptide" evidence="1">
    <location>
        <begin position="1"/>
        <end position="20"/>
    </location>
</feature>
<keyword evidence="3" id="KW-1185">Reference proteome</keyword>
<dbReference type="AlphaFoldDB" id="A0A326RS76"/>
<gene>
    <name evidence="2" type="ORF">CLV31_104104</name>
</gene>
<proteinExistence type="predicted"/>
<evidence type="ECO:0000313" key="2">
    <source>
        <dbReference type="EMBL" id="PZV84456.1"/>
    </source>
</evidence>
<sequence>MRNRLLFTVFLSFLVFSARAQFPSFYPTYKDVYKLESKEQKYPDELQSSIISFLKSIDKEFLDINVGTAPDMADILKSRNKGLDLEVQSLEIQIKTISVSRTPTLDEIKQVINLQTEILDKNEEIKTNDILIAYFESINSYFGKPEMPFRFFPIGNRYEGNFFYNNVSSSGISTLNSFVIQASENGGAANAEIVSGQIAAVRVSFSSVIQGGGKAIDSLEVNTKLFTGGGISNLRFEYPVFYYNRQNILFYSAFKPSFIADIPVFGSDIERESFSGYADLAGEFLVEVRTDGGEFSLFANFKGSHIRGTEAFYNTLKSPDSNAPLGQIDKPFWISQVYAGVSVSKRFRIAANIPIATTSQIQLPDKIQIGIQITPDKDK</sequence>